<dbReference type="InterPro" id="IPR050979">
    <property type="entry name" value="LD-transpeptidase"/>
</dbReference>
<dbReference type="Pfam" id="PF01471">
    <property type="entry name" value="PG_binding_1"/>
    <property type="match status" value="1"/>
</dbReference>
<evidence type="ECO:0000256" key="5">
    <source>
        <dbReference type="ARBA" id="ARBA00023316"/>
    </source>
</evidence>
<keyword evidence="10" id="KW-1185">Reference proteome</keyword>
<evidence type="ECO:0000256" key="3">
    <source>
        <dbReference type="ARBA" id="ARBA00022960"/>
    </source>
</evidence>
<proteinExistence type="predicted"/>
<dbReference type="SUPFAM" id="SSF47090">
    <property type="entry name" value="PGBD-like"/>
    <property type="match status" value="1"/>
</dbReference>
<evidence type="ECO:0000256" key="4">
    <source>
        <dbReference type="ARBA" id="ARBA00022984"/>
    </source>
</evidence>
<dbReference type="Pfam" id="PF03734">
    <property type="entry name" value="YkuD"/>
    <property type="match status" value="1"/>
</dbReference>
<dbReference type="InterPro" id="IPR036366">
    <property type="entry name" value="PGBDSf"/>
</dbReference>
<evidence type="ECO:0000256" key="2">
    <source>
        <dbReference type="ARBA" id="ARBA00022679"/>
    </source>
</evidence>
<evidence type="ECO:0000256" key="1">
    <source>
        <dbReference type="ARBA" id="ARBA00004752"/>
    </source>
</evidence>
<dbReference type="PROSITE" id="PS51257">
    <property type="entry name" value="PROKAR_LIPOPROTEIN"/>
    <property type="match status" value="1"/>
</dbReference>
<dbReference type="InterPro" id="IPR038063">
    <property type="entry name" value="Transpep_catalytic_dom"/>
</dbReference>
<feature type="region of interest" description="Disordered" evidence="7">
    <location>
        <begin position="32"/>
        <end position="138"/>
    </location>
</feature>
<feature type="compositionally biased region" description="Low complexity" evidence="7">
    <location>
        <begin position="40"/>
        <end position="65"/>
    </location>
</feature>
<dbReference type="InterPro" id="IPR036365">
    <property type="entry name" value="PGBD-like_sf"/>
</dbReference>
<keyword evidence="3 6" id="KW-0133">Cell shape</keyword>
<keyword evidence="4 6" id="KW-0573">Peptidoglycan synthesis</keyword>
<evidence type="ECO:0000256" key="6">
    <source>
        <dbReference type="PROSITE-ProRule" id="PRU01373"/>
    </source>
</evidence>
<dbReference type="EMBL" id="JALQCY010000001">
    <property type="protein sequence ID" value="MCK9792635.1"/>
    <property type="molecule type" value="Genomic_DNA"/>
</dbReference>
<sequence length="340" mass="36178">MRTVPRSWRRRAATLVGVPVALVLVLGGCAPLSGETEPQPGSAPTAESTTATTAPSSDPSGSDDGVLGSAPDPSADAAQERADREAQEKADQEKAEQEAADKEAAEKKAKKAAEKKAAEEAAAQEQAEQEAAEKKAAEERDKMLEYGDSGERVLALQERLQELGYFLQDADGSFGPATQQAVWALQKAAGQYRDGVVGPKTQAALDDGLRPSAQTSSGKAIEIDLDKQLLMAVEDGKVTRIVNASSGNGETYEAKGRTYHATTPRGSFAVYMERNGMHESTLELGSMYRPKYFSGGYAVHGSPSIPPYPASHGCVRVSNSAMNWLWDSWGMPKGTPVVLY</sequence>
<dbReference type="SUPFAM" id="SSF141523">
    <property type="entry name" value="L,D-transpeptidase catalytic domain-like"/>
    <property type="match status" value="1"/>
</dbReference>
<name>A0ABT0IZG3_9MICO</name>
<protein>
    <submittedName>
        <fullName evidence="9">L,D-transpeptidase family protein</fullName>
    </submittedName>
</protein>
<accession>A0ABT0IZG3</accession>
<dbReference type="Gene3D" id="2.40.440.10">
    <property type="entry name" value="L,D-transpeptidase catalytic domain-like"/>
    <property type="match status" value="1"/>
</dbReference>
<comment type="pathway">
    <text evidence="1 6">Cell wall biogenesis; peptidoglycan biosynthesis.</text>
</comment>
<feature type="active site" description="Nucleophile" evidence="6">
    <location>
        <position position="314"/>
    </location>
</feature>
<keyword evidence="2" id="KW-0808">Transferase</keyword>
<dbReference type="CDD" id="cd16913">
    <property type="entry name" value="YkuD_like"/>
    <property type="match status" value="1"/>
</dbReference>
<dbReference type="InterPro" id="IPR002477">
    <property type="entry name" value="Peptidoglycan-bd-like"/>
</dbReference>
<dbReference type="PROSITE" id="PS52029">
    <property type="entry name" value="LD_TPASE"/>
    <property type="match status" value="1"/>
</dbReference>
<dbReference type="Proteomes" id="UP001651050">
    <property type="component" value="Unassembled WGS sequence"/>
</dbReference>
<evidence type="ECO:0000313" key="10">
    <source>
        <dbReference type="Proteomes" id="UP001651050"/>
    </source>
</evidence>
<keyword evidence="5 6" id="KW-0961">Cell wall biogenesis/degradation</keyword>
<feature type="active site" description="Proton donor/acceptor" evidence="6">
    <location>
        <position position="300"/>
    </location>
</feature>
<dbReference type="RefSeq" id="WP_416342492.1">
    <property type="nucleotide sequence ID" value="NZ_JALQCY010000001.1"/>
</dbReference>
<reference evidence="9 10" key="1">
    <citation type="submission" date="2022-02" db="EMBL/GenBank/DDBJ databases">
        <title>The car tank lid bacteriome: a reservoir of bacteria with potential in bioremediation of fuel.</title>
        <authorList>
            <person name="Vidal-Verdu A."/>
            <person name="Gomez-Martinez D."/>
            <person name="Latorre-Perez A."/>
            <person name="Pereto J."/>
            <person name="Porcar M."/>
        </authorList>
    </citation>
    <scope>NUCLEOTIDE SEQUENCE [LARGE SCALE GENOMIC DNA]</scope>
    <source>
        <strain evidence="9 10">4D.3</strain>
    </source>
</reference>
<feature type="domain" description="L,D-TPase catalytic" evidence="8">
    <location>
        <begin position="219"/>
        <end position="340"/>
    </location>
</feature>
<evidence type="ECO:0000259" key="8">
    <source>
        <dbReference type="PROSITE" id="PS52029"/>
    </source>
</evidence>
<feature type="compositionally biased region" description="Basic and acidic residues" evidence="7">
    <location>
        <begin position="78"/>
        <end position="119"/>
    </location>
</feature>
<organism evidence="9 10">
    <name type="scientific">Isoptericola peretonis</name>
    <dbReference type="NCBI Taxonomy" id="2918523"/>
    <lineage>
        <taxon>Bacteria</taxon>
        <taxon>Bacillati</taxon>
        <taxon>Actinomycetota</taxon>
        <taxon>Actinomycetes</taxon>
        <taxon>Micrococcales</taxon>
        <taxon>Promicromonosporaceae</taxon>
        <taxon>Isoptericola</taxon>
    </lineage>
</organism>
<evidence type="ECO:0000313" key="9">
    <source>
        <dbReference type="EMBL" id="MCK9792635.1"/>
    </source>
</evidence>
<dbReference type="InterPro" id="IPR005490">
    <property type="entry name" value="LD_TPept_cat_dom"/>
</dbReference>
<gene>
    <name evidence="9" type="ORF">M1843_02600</name>
</gene>
<dbReference type="PANTHER" id="PTHR30582:SF2">
    <property type="entry name" value="L,D-TRANSPEPTIDASE YCIB-RELATED"/>
    <property type="match status" value="1"/>
</dbReference>
<comment type="caution">
    <text evidence="9">The sequence shown here is derived from an EMBL/GenBank/DDBJ whole genome shotgun (WGS) entry which is preliminary data.</text>
</comment>
<dbReference type="Gene3D" id="1.10.101.10">
    <property type="entry name" value="PGBD-like superfamily/PGBD"/>
    <property type="match status" value="1"/>
</dbReference>
<evidence type="ECO:0000256" key="7">
    <source>
        <dbReference type="SAM" id="MobiDB-lite"/>
    </source>
</evidence>
<dbReference type="PANTHER" id="PTHR30582">
    <property type="entry name" value="L,D-TRANSPEPTIDASE"/>
    <property type="match status" value="1"/>
</dbReference>